<name>A0A0L6V101_9BASI</name>
<dbReference type="GO" id="GO:0005524">
    <property type="term" value="F:ATP binding"/>
    <property type="evidence" value="ECO:0007669"/>
    <property type="project" value="UniProtKB-KW"/>
</dbReference>
<dbReference type="PANTHER" id="PTHR42648:SF11">
    <property type="entry name" value="TRANSPOSON TY4-P GAG-POL POLYPROTEIN"/>
    <property type="match status" value="1"/>
</dbReference>
<evidence type="ECO:0000256" key="2">
    <source>
        <dbReference type="ARBA" id="ARBA00022578"/>
    </source>
</evidence>
<dbReference type="InterPro" id="IPR012337">
    <property type="entry name" value="RNaseH-like_sf"/>
</dbReference>
<dbReference type="GO" id="GO:0003723">
    <property type="term" value="F:RNA binding"/>
    <property type="evidence" value="ECO:0007669"/>
    <property type="project" value="UniProtKB-KW"/>
</dbReference>
<feature type="region of interest" description="Disordered" evidence="21">
    <location>
        <begin position="191"/>
        <end position="243"/>
    </location>
</feature>
<keyword evidence="4" id="KW-0645">Protease</keyword>
<evidence type="ECO:0000256" key="15">
    <source>
        <dbReference type="ARBA" id="ARBA00022918"/>
    </source>
</evidence>
<keyword evidence="15" id="KW-0695">RNA-directed DNA polymerase</keyword>
<evidence type="ECO:0000256" key="17">
    <source>
        <dbReference type="ARBA" id="ARBA00023113"/>
    </source>
</evidence>
<keyword evidence="5" id="KW-0548">Nucleotidyltransferase</keyword>
<evidence type="ECO:0000256" key="20">
    <source>
        <dbReference type="ARBA" id="ARBA00049244"/>
    </source>
</evidence>
<keyword evidence="18" id="KW-0233">DNA recombination</keyword>
<dbReference type="Pfam" id="PF14223">
    <property type="entry name" value="Retrotran_gag_2"/>
    <property type="match status" value="1"/>
</dbReference>
<feature type="region of interest" description="Disordered" evidence="21">
    <location>
        <begin position="728"/>
        <end position="806"/>
    </location>
</feature>
<dbReference type="GO" id="GO:0005634">
    <property type="term" value="C:nucleus"/>
    <property type="evidence" value="ECO:0007669"/>
    <property type="project" value="UniProtKB-ARBA"/>
</dbReference>
<keyword evidence="16" id="KW-0808">Transferase</keyword>
<keyword evidence="12" id="KW-0460">Magnesium</keyword>
<evidence type="ECO:0000256" key="12">
    <source>
        <dbReference type="ARBA" id="ARBA00022842"/>
    </source>
</evidence>
<comment type="function">
    <text evidence="1">The aspartyl protease (PR) mediates the proteolytic cleavages of the Gag and Gag-Pol polyproteins after assembly of the VLP.</text>
</comment>
<evidence type="ECO:0000259" key="22">
    <source>
        <dbReference type="PROSITE" id="PS50994"/>
    </source>
</evidence>
<dbReference type="GO" id="GO:0004519">
    <property type="term" value="F:endonuclease activity"/>
    <property type="evidence" value="ECO:0007669"/>
    <property type="project" value="UniProtKB-KW"/>
</dbReference>
<dbReference type="GO" id="GO:0015074">
    <property type="term" value="P:DNA integration"/>
    <property type="evidence" value="ECO:0007669"/>
    <property type="project" value="UniProtKB-KW"/>
</dbReference>
<organism evidence="23 24">
    <name type="scientific">Puccinia sorghi</name>
    <dbReference type="NCBI Taxonomy" id="27349"/>
    <lineage>
        <taxon>Eukaryota</taxon>
        <taxon>Fungi</taxon>
        <taxon>Dikarya</taxon>
        <taxon>Basidiomycota</taxon>
        <taxon>Pucciniomycotina</taxon>
        <taxon>Pucciniomycetes</taxon>
        <taxon>Pucciniales</taxon>
        <taxon>Pucciniaceae</taxon>
        <taxon>Puccinia</taxon>
    </lineage>
</organism>
<evidence type="ECO:0000256" key="16">
    <source>
        <dbReference type="ARBA" id="ARBA00022932"/>
    </source>
</evidence>
<dbReference type="InterPro" id="IPR036397">
    <property type="entry name" value="RNaseH_sf"/>
</dbReference>
<dbReference type="GO" id="GO:0032196">
    <property type="term" value="P:transposition"/>
    <property type="evidence" value="ECO:0007669"/>
    <property type="project" value="UniProtKB-KW"/>
</dbReference>
<evidence type="ECO:0000256" key="8">
    <source>
        <dbReference type="ARBA" id="ARBA00022741"/>
    </source>
</evidence>
<evidence type="ECO:0000256" key="21">
    <source>
        <dbReference type="SAM" id="MobiDB-lite"/>
    </source>
</evidence>
<evidence type="ECO:0000256" key="19">
    <source>
        <dbReference type="ARBA" id="ARBA00048173"/>
    </source>
</evidence>
<evidence type="ECO:0000256" key="7">
    <source>
        <dbReference type="ARBA" id="ARBA00022723"/>
    </source>
</evidence>
<dbReference type="CDD" id="cd09272">
    <property type="entry name" value="RNase_HI_RT_Ty1"/>
    <property type="match status" value="1"/>
</dbReference>
<keyword evidence="13" id="KW-0694">RNA-binding</keyword>
<dbReference type="Pfam" id="PF22936">
    <property type="entry name" value="Pol_BBD"/>
    <property type="match status" value="1"/>
</dbReference>
<accession>A0A0L6V101</accession>
<evidence type="ECO:0000256" key="6">
    <source>
        <dbReference type="ARBA" id="ARBA00022722"/>
    </source>
</evidence>
<dbReference type="InterPro" id="IPR039537">
    <property type="entry name" value="Retrotran_Ty1/copia-like"/>
</dbReference>
<keyword evidence="6" id="KW-0540">Nuclease</keyword>
<protein>
    <recommendedName>
        <fullName evidence="22">Integrase catalytic domain-containing protein</fullName>
    </recommendedName>
</protein>
<feature type="compositionally biased region" description="Basic and acidic residues" evidence="21">
    <location>
        <begin position="233"/>
        <end position="243"/>
    </location>
</feature>
<dbReference type="GO" id="GO:0003964">
    <property type="term" value="F:RNA-directed DNA polymerase activity"/>
    <property type="evidence" value="ECO:0007669"/>
    <property type="project" value="UniProtKB-KW"/>
</dbReference>
<comment type="catalytic activity">
    <reaction evidence="20">
        <text>DNA(n) + a 2'-deoxyribonucleoside 5'-triphosphate = DNA(n+1) + diphosphate</text>
        <dbReference type="Rhea" id="RHEA:22508"/>
        <dbReference type="Rhea" id="RHEA-COMP:17339"/>
        <dbReference type="Rhea" id="RHEA-COMP:17340"/>
        <dbReference type="ChEBI" id="CHEBI:33019"/>
        <dbReference type="ChEBI" id="CHEBI:61560"/>
        <dbReference type="ChEBI" id="CHEBI:173112"/>
        <dbReference type="EC" id="2.7.7.7"/>
    </reaction>
</comment>
<dbReference type="InterPro" id="IPR054722">
    <property type="entry name" value="PolX-like_BBD"/>
</dbReference>
<dbReference type="VEuPathDB" id="FungiDB:VP01_2942g1"/>
<dbReference type="Proteomes" id="UP000037035">
    <property type="component" value="Unassembled WGS sequence"/>
</dbReference>
<dbReference type="InterPro" id="IPR001584">
    <property type="entry name" value="Integrase_cat-core"/>
</dbReference>
<dbReference type="AlphaFoldDB" id="A0A0L6V101"/>
<feature type="compositionally biased region" description="Acidic residues" evidence="21">
    <location>
        <begin position="756"/>
        <end position="773"/>
    </location>
</feature>
<feature type="compositionally biased region" description="Polar residues" evidence="21">
    <location>
        <begin position="774"/>
        <end position="795"/>
    </location>
</feature>
<keyword evidence="24" id="KW-1185">Reference proteome</keyword>
<proteinExistence type="predicted"/>
<evidence type="ECO:0000256" key="9">
    <source>
        <dbReference type="ARBA" id="ARBA00022759"/>
    </source>
</evidence>
<dbReference type="Pfam" id="PF13976">
    <property type="entry name" value="gag_pre-integrs"/>
    <property type="match status" value="1"/>
</dbReference>
<dbReference type="InterPro" id="IPR025724">
    <property type="entry name" value="GAG-pre-integrase_dom"/>
</dbReference>
<evidence type="ECO:0000256" key="18">
    <source>
        <dbReference type="ARBA" id="ARBA00023172"/>
    </source>
</evidence>
<dbReference type="PANTHER" id="PTHR42648">
    <property type="entry name" value="TRANSPOSASE, PUTATIVE-RELATED"/>
    <property type="match status" value="1"/>
</dbReference>
<evidence type="ECO:0000256" key="11">
    <source>
        <dbReference type="ARBA" id="ARBA00022840"/>
    </source>
</evidence>
<evidence type="ECO:0000256" key="5">
    <source>
        <dbReference type="ARBA" id="ARBA00022695"/>
    </source>
</evidence>
<evidence type="ECO:0000313" key="24">
    <source>
        <dbReference type="Proteomes" id="UP000037035"/>
    </source>
</evidence>
<keyword evidence="17" id="KW-0917">Virion maturation</keyword>
<dbReference type="GO" id="GO:0006310">
    <property type="term" value="P:DNA recombination"/>
    <property type="evidence" value="ECO:0007669"/>
    <property type="project" value="UniProtKB-KW"/>
</dbReference>
<evidence type="ECO:0000256" key="14">
    <source>
        <dbReference type="ARBA" id="ARBA00022908"/>
    </source>
</evidence>
<dbReference type="OrthoDB" id="2796844at2759"/>
<dbReference type="SUPFAM" id="SSF53098">
    <property type="entry name" value="Ribonuclease H-like"/>
    <property type="match status" value="1"/>
</dbReference>
<keyword evidence="14" id="KW-0229">DNA integration</keyword>
<keyword evidence="11" id="KW-0067">ATP-binding</keyword>
<keyword evidence="7" id="KW-0479">Metal-binding</keyword>
<keyword evidence="10" id="KW-0378">Hydrolase</keyword>
<evidence type="ECO:0000313" key="23">
    <source>
        <dbReference type="EMBL" id="KNZ54453.1"/>
    </source>
</evidence>
<evidence type="ECO:0000256" key="13">
    <source>
        <dbReference type="ARBA" id="ARBA00022884"/>
    </source>
</evidence>
<evidence type="ECO:0000256" key="3">
    <source>
        <dbReference type="ARBA" id="ARBA00022612"/>
    </source>
</evidence>
<keyword evidence="16" id="KW-0239">DNA-directed DNA polymerase</keyword>
<dbReference type="EMBL" id="LAVV01007882">
    <property type="protein sequence ID" value="KNZ54453.1"/>
    <property type="molecule type" value="Genomic_DNA"/>
</dbReference>
<comment type="catalytic activity">
    <reaction evidence="19">
        <text>DNA(n) + a 2'-deoxyribonucleoside 5'-triphosphate = DNA(n+1) + diphosphate</text>
        <dbReference type="Rhea" id="RHEA:22508"/>
        <dbReference type="Rhea" id="RHEA-COMP:17339"/>
        <dbReference type="Rhea" id="RHEA-COMP:17340"/>
        <dbReference type="ChEBI" id="CHEBI:33019"/>
        <dbReference type="ChEBI" id="CHEBI:61560"/>
        <dbReference type="ChEBI" id="CHEBI:173112"/>
        <dbReference type="EC" id="2.7.7.49"/>
    </reaction>
</comment>
<dbReference type="GO" id="GO:0046872">
    <property type="term" value="F:metal ion binding"/>
    <property type="evidence" value="ECO:0007669"/>
    <property type="project" value="UniProtKB-KW"/>
</dbReference>
<sequence>MHDGFRQAMLKTALETIPQLTEENYSIWKDKMTALLKLRGVFTRLDQLLIPLGESDDAELTLLIISKMDSVTHNNVVTANNRESAQKLWHAIKERFSSSQASNRARIFNDFLYIKFLEDGVENFVTSVKVAIKKMVNVGIDLPQDILLYLVLFKFPTSLQILKRQIMHSDKELSVEFVCNHLIQFNNESKAEIKDPSTSTEPAALFNNKDRKQAKPNSSSNSQKRCKSGFHNPKQDANHSSDSCWHLHPDKAPDWWRESQAQWKAGRENKEKSENYFMSLLTLWIESGDPNSRIILDSGASGHIFNDLKFFDDVELGNFDFIKTGKKDATLPIRGKGSVVLTWGTKSVKLENCLYVPDIVINLISAGQLVNNGCTLYSGNHKFTVKKGSQPAFGGKITNGLFSVDNPDSVGKSSSTMANLSEISESLQELHERFGHASVQRIAHLSKTKFSNSELSSFECKSCVLSKITKQAFKFESELAKKPFERLHLDIVGPIKPESSLKHNYILTVVDNYLGYLAGFPLVHKNDTTDALIDLLEAEKKRRGYYPSLICSDGGGEFTGIRLVQYLTRNHIRRLISEPYHPEHNGRAERANRTIVESVRATIMSSGIQKRFWHEVLKSCCLALNQIPKKGQTDSPWEILHGRKFPSDYLKPIGTPAVILQMPRKEKSWKFNPKGEEGVLVGFNVSLVSYRILTPFGKVIETKHVRFLKKDSQNLNFDLDELVEAKAPLESETTGDNSRDENPAEEAPSTHRENENNSEAEELSSINEDEEVENQLTHDTQPQQENIPSPPTSTRVLRDRSQIKPPSPKNWYETLTAWLNSLGFYESNCDPCLYICDDRVSVVFFHVDDLVLVGPGNDFEKEFESRFNNSSCHEPNTILGMKFEKSSNKIHLSLPNHIQHGLEELGLEDSKISSTPLTPNLKLRDASDDDHSRFKKLNINYRSAIGLLNHIAQLTRPDISFAVSSLARFSVKPGMTHWHEVKKVWQYLKGTIDLKLTLEIREPSQLLQIYSDASWGDDPQDRTSQSGYICFLFGSIIAWNSSKQRSVTYSSTKAELNPLVDSFHEGVWLKALLAEIWNIQIDAASHLIDNQELKERLMMSDEEFEEKFSNQHLIDNKGLDDKVKKFGSNPKTRHIDLKTKGIRQEVKHNTIRIDLIRTHEMVADALTKAAPKSSISNLVKTIDPQFDLA</sequence>
<gene>
    <name evidence="23" type="ORF">VP01_2942g1</name>
</gene>
<comment type="caution">
    <text evidence="23">The sequence shown here is derived from an EMBL/GenBank/DDBJ whole genome shotgun (WGS) entry which is preliminary data.</text>
</comment>
<dbReference type="GO" id="GO:0006508">
    <property type="term" value="P:proteolysis"/>
    <property type="evidence" value="ECO:0007669"/>
    <property type="project" value="UniProtKB-KW"/>
</dbReference>
<dbReference type="GO" id="GO:0003887">
    <property type="term" value="F:DNA-directed DNA polymerase activity"/>
    <property type="evidence" value="ECO:0007669"/>
    <property type="project" value="UniProtKB-KW"/>
</dbReference>
<feature type="compositionally biased region" description="Basic and acidic residues" evidence="21">
    <location>
        <begin position="737"/>
        <end position="755"/>
    </location>
</feature>
<feature type="domain" description="Integrase catalytic" evidence="22">
    <location>
        <begin position="479"/>
        <end position="644"/>
    </location>
</feature>
<dbReference type="GO" id="GO:0008233">
    <property type="term" value="F:peptidase activity"/>
    <property type="evidence" value="ECO:0007669"/>
    <property type="project" value="UniProtKB-KW"/>
</dbReference>
<dbReference type="Gene3D" id="3.30.420.10">
    <property type="entry name" value="Ribonuclease H-like superfamily/Ribonuclease H"/>
    <property type="match status" value="1"/>
</dbReference>
<keyword evidence="9" id="KW-0255">Endonuclease</keyword>
<evidence type="ECO:0000256" key="10">
    <source>
        <dbReference type="ARBA" id="ARBA00022801"/>
    </source>
</evidence>
<evidence type="ECO:0000256" key="1">
    <source>
        <dbReference type="ARBA" id="ARBA00002180"/>
    </source>
</evidence>
<keyword evidence="8" id="KW-0547">Nucleotide-binding</keyword>
<keyword evidence="2" id="KW-0815">Transposition</keyword>
<dbReference type="PROSITE" id="PS50994">
    <property type="entry name" value="INTEGRASE"/>
    <property type="match status" value="1"/>
</dbReference>
<evidence type="ECO:0000256" key="4">
    <source>
        <dbReference type="ARBA" id="ARBA00022670"/>
    </source>
</evidence>
<keyword evidence="3" id="KW-1188">Viral release from host cell</keyword>
<reference evidence="23 24" key="1">
    <citation type="submission" date="2015-08" db="EMBL/GenBank/DDBJ databases">
        <title>Next Generation Sequencing and Analysis of the Genome of Puccinia sorghi L Schw, the Causal Agent of Maize Common Rust.</title>
        <authorList>
            <person name="Rochi L."/>
            <person name="Burguener G."/>
            <person name="Darino M."/>
            <person name="Turjanski A."/>
            <person name="Kreff E."/>
            <person name="Dieguez M.J."/>
            <person name="Sacco F."/>
        </authorList>
    </citation>
    <scope>NUCLEOTIDE SEQUENCE [LARGE SCALE GENOMIC DNA]</scope>
    <source>
        <strain evidence="23 24">RO10H11247</strain>
    </source>
</reference>